<accession>A0ABQ8GIU3</accession>
<feature type="region of interest" description="Disordered" evidence="1">
    <location>
        <begin position="384"/>
        <end position="454"/>
    </location>
</feature>
<dbReference type="Proteomes" id="UP000774617">
    <property type="component" value="Unassembled WGS sequence"/>
</dbReference>
<proteinExistence type="predicted"/>
<feature type="compositionally biased region" description="Basic and acidic residues" evidence="1">
    <location>
        <begin position="32"/>
        <end position="45"/>
    </location>
</feature>
<dbReference type="PANTHER" id="PTHR35179">
    <property type="entry name" value="PROTEIN CBG02620"/>
    <property type="match status" value="1"/>
</dbReference>
<name>A0ABQ8GIU3_9PEZI</name>
<evidence type="ECO:0000313" key="3">
    <source>
        <dbReference type="EMBL" id="KAH7057200.1"/>
    </source>
</evidence>
<evidence type="ECO:0000256" key="2">
    <source>
        <dbReference type="SAM" id="Phobius"/>
    </source>
</evidence>
<feature type="compositionally biased region" description="Polar residues" evidence="1">
    <location>
        <begin position="389"/>
        <end position="401"/>
    </location>
</feature>
<feature type="transmembrane region" description="Helical" evidence="2">
    <location>
        <begin position="181"/>
        <end position="203"/>
    </location>
</feature>
<protein>
    <submittedName>
        <fullName evidence="3">Uncharacterized protein</fullName>
    </submittedName>
</protein>
<comment type="caution">
    <text evidence="3">The sequence shown here is derived from an EMBL/GenBank/DDBJ whole genome shotgun (WGS) entry which is preliminary data.</text>
</comment>
<keyword evidence="2" id="KW-0472">Membrane</keyword>
<feature type="compositionally biased region" description="Acidic residues" evidence="1">
    <location>
        <begin position="435"/>
        <end position="444"/>
    </location>
</feature>
<feature type="transmembrane region" description="Helical" evidence="2">
    <location>
        <begin position="110"/>
        <end position="132"/>
    </location>
</feature>
<evidence type="ECO:0000256" key="1">
    <source>
        <dbReference type="SAM" id="MobiDB-lite"/>
    </source>
</evidence>
<sequence length="536" mass="61066">MLKPSAKQDCLSLCRFFAHHHSLQRNRRAPSHRFDPPDKFPKDHAGVGPSVYETAQRSGVTSSHSGPIPRTVLVPLVGGCSYHASRVRPIMFATLLSPHFELEPVTQDDMILASLTWGFTLGFGLLTTWTAIKQSYQAYSKHGWRKLNNPYIWMIWLEIAVCLSFSIICWMYLRGVIPPSFAFYFCILTTWALQVQFLLQIIINRVSVLLVDRKKAYRIKVGVAILITAVNISVYCIWIPARLQVSKAYIHLNDIWDRIEKVIYLIVDACLNRYFIKVVQDRLVRQGFKKYESVVKFNLYIIGFSLSMDVLIISMMSLSNSFVYMQFHPLAYIVKLNIEMSMADLIARVTRSQSIDRRINNRNRHLHYSTTAYSISDRVDKPQPVALKSTGSTRISSTGVSSRYVRARPTSPDGDALELQDIGSLEQQNSHGDISEDIEDEDEDGRAPSPPPNRIMVNRTQEFQVRIEGVSLSDNSLATRAVVAGFEGYDRRRKEEDERPLRKEEPSIPEAHRMTSKNTESRRVCGVLLEVSDGMA</sequence>
<feature type="transmembrane region" description="Helical" evidence="2">
    <location>
        <begin position="223"/>
        <end position="241"/>
    </location>
</feature>
<feature type="region of interest" description="Disordered" evidence="1">
    <location>
        <begin position="491"/>
        <end position="521"/>
    </location>
</feature>
<gene>
    <name evidence="3" type="ORF">B0J12DRAFT_405787</name>
</gene>
<reference evidence="3 4" key="1">
    <citation type="journal article" date="2021" name="Nat. Commun.">
        <title>Genetic determinants of endophytism in the Arabidopsis root mycobiome.</title>
        <authorList>
            <person name="Mesny F."/>
            <person name="Miyauchi S."/>
            <person name="Thiergart T."/>
            <person name="Pickel B."/>
            <person name="Atanasova L."/>
            <person name="Karlsson M."/>
            <person name="Huettel B."/>
            <person name="Barry K.W."/>
            <person name="Haridas S."/>
            <person name="Chen C."/>
            <person name="Bauer D."/>
            <person name="Andreopoulos W."/>
            <person name="Pangilinan J."/>
            <person name="LaButti K."/>
            <person name="Riley R."/>
            <person name="Lipzen A."/>
            <person name="Clum A."/>
            <person name="Drula E."/>
            <person name="Henrissat B."/>
            <person name="Kohler A."/>
            <person name="Grigoriev I.V."/>
            <person name="Martin F.M."/>
            <person name="Hacquard S."/>
        </authorList>
    </citation>
    <scope>NUCLEOTIDE SEQUENCE [LARGE SCALE GENOMIC DNA]</scope>
    <source>
        <strain evidence="3 4">MPI-SDFR-AT-0080</strain>
    </source>
</reference>
<keyword evidence="4" id="KW-1185">Reference proteome</keyword>
<keyword evidence="2" id="KW-0812">Transmembrane</keyword>
<dbReference type="PANTHER" id="PTHR35179:SF1">
    <property type="entry name" value="INTEGRAL MEMBRANE PROTEIN"/>
    <property type="match status" value="1"/>
</dbReference>
<evidence type="ECO:0000313" key="4">
    <source>
        <dbReference type="Proteomes" id="UP000774617"/>
    </source>
</evidence>
<feature type="transmembrane region" description="Helical" evidence="2">
    <location>
        <begin position="297"/>
        <end position="318"/>
    </location>
</feature>
<dbReference type="EMBL" id="JAGTJR010000007">
    <property type="protein sequence ID" value="KAH7057200.1"/>
    <property type="molecule type" value="Genomic_DNA"/>
</dbReference>
<feature type="transmembrane region" description="Helical" evidence="2">
    <location>
        <begin position="153"/>
        <end position="175"/>
    </location>
</feature>
<keyword evidence="2" id="KW-1133">Transmembrane helix</keyword>
<feature type="region of interest" description="Disordered" evidence="1">
    <location>
        <begin position="27"/>
        <end position="48"/>
    </location>
</feature>
<organism evidence="3 4">
    <name type="scientific">Macrophomina phaseolina</name>
    <dbReference type="NCBI Taxonomy" id="35725"/>
    <lineage>
        <taxon>Eukaryota</taxon>
        <taxon>Fungi</taxon>
        <taxon>Dikarya</taxon>
        <taxon>Ascomycota</taxon>
        <taxon>Pezizomycotina</taxon>
        <taxon>Dothideomycetes</taxon>
        <taxon>Dothideomycetes incertae sedis</taxon>
        <taxon>Botryosphaeriales</taxon>
        <taxon>Botryosphaeriaceae</taxon>
        <taxon>Macrophomina</taxon>
    </lineage>
</organism>